<dbReference type="PANTHER" id="PTHR46769">
    <property type="entry name" value="POLYCYSTIC KIDNEY AND HEPATIC DISEASE 1 (AUTOSOMAL RECESSIVE)-LIKE 1"/>
    <property type="match status" value="1"/>
</dbReference>
<accession>A0A812VBZ5</accession>
<keyword evidence="4" id="KW-1185">Reference proteome</keyword>
<evidence type="ECO:0000313" key="4">
    <source>
        <dbReference type="Proteomes" id="UP000604046"/>
    </source>
</evidence>
<dbReference type="AlphaFoldDB" id="A0A812VBZ5"/>
<organism evidence="3 4">
    <name type="scientific">Symbiodinium natans</name>
    <dbReference type="NCBI Taxonomy" id="878477"/>
    <lineage>
        <taxon>Eukaryota</taxon>
        <taxon>Sar</taxon>
        <taxon>Alveolata</taxon>
        <taxon>Dinophyceae</taxon>
        <taxon>Suessiales</taxon>
        <taxon>Symbiodiniaceae</taxon>
        <taxon>Symbiodinium</taxon>
    </lineage>
</organism>
<name>A0A812VBZ5_9DINO</name>
<feature type="domain" description="CEMIP beta-helix" evidence="2">
    <location>
        <begin position="29"/>
        <end position="132"/>
    </location>
</feature>
<dbReference type="InterPro" id="IPR012334">
    <property type="entry name" value="Pectin_lyas_fold"/>
</dbReference>
<dbReference type="Proteomes" id="UP000604046">
    <property type="component" value="Unassembled WGS sequence"/>
</dbReference>
<dbReference type="InterPro" id="IPR011050">
    <property type="entry name" value="Pectin_lyase_fold/virulence"/>
</dbReference>
<dbReference type="Pfam" id="PF24606">
    <property type="entry name" value="CEMIP_beta-hel"/>
    <property type="match status" value="1"/>
</dbReference>
<proteinExistence type="predicted"/>
<dbReference type="EMBL" id="CAJNDS010002836">
    <property type="protein sequence ID" value="CAE7614035.1"/>
    <property type="molecule type" value="Genomic_DNA"/>
</dbReference>
<dbReference type="OrthoDB" id="421928at2759"/>
<gene>
    <name evidence="3" type="primary">rliB</name>
    <name evidence="3" type="ORF">SNAT2548_LOCUS34911</name>
</gene>
<evidence type="ECO:0000313" key="3">
    <source>
        <dbReference type="EMBL" id="CAE7614035.1"/>
    </source>
</evidence>
<protein>
    <submittedName>
        <fullName evidence="3">RliB protein</fullName>
    </submittedName>
</protein>
<reference evidence="3" key="1">
    <citation type="submission" date="2021-02" db="EMBL/GenBank/DDBJ databases">
        <authorList>
            <person name="Dougan E. K."/>
            <person name="Rhodes N."/>
            <person name="Thang M."/>
            <person name="Chan C."/>
        </authorList>
    </citation>
    <scope>NUCLEOTIDE SEQUENCE</scope>
</reference>
<dbReference type="Gene3D" id="2.160.20.10">
    <property type="entry name" value="Single-stranded right-handed beta-helix, Pectin lyase-like"/>
    <property type="match status" value="1"/>
</dbReference>
<dbReference type="SUPFAM" id="SSF51126">
    <property type="entry name" value="Pectin lyase-like"/>
    <property type="match status" value="1"/>
</dbReference>
<dbReference type="InterPro" id="IPR055401">
    <property type="entry name" value="CEMIP_beta-hel_dom"/>
</dbReference>
<keyword evidence="1" id="KW-0732">Signal</keyword>
<comment type="caution">
    <text evidence="3">The sequence shown here is derived from an EMBL/GenBank/DDBJ whole genome shotgun (WGS) entry which is preliminary data.</text>
</comment>
<dbReference type="PANTHER" id="PTHR46769:SF2">
    <property type="entry name" value="FIBROCYSTIN-L ISOFORM 2 PRECURSOR-RELATED"/>
    <property type="match status" value="1"/>
</dbReference>
<evidence type="ECO:0000259" key="2">
    <source>
        <dbReference type="Pfam" id="PF24606"/>
    </source>
</evidence>
<sequence>MAAEVVNLERSVVITGDHDDFEATAKGLHTISAHGGVMDLRFARVEYCGQRNFMGKYCLHFHHAGQCPDCTFKGNAVYQSAQIGITIHGTHRSLVEGNVMWDTSSAGVYVEDGNEMFNTISNNVIICSQHQKCSTPWDVQLNNAAGIYMIGMTNNLIENRVVGFENCRSSREHQ</sequence>
<dbReference type="InterPro" id="IPR052387">
    <property type="entry name" value="Fibrocystin"/>
</dbReference>
<evidence type="ECO:0000256" key="1">
    <source>
        <dbReference type="ARBA" id="ARBA00022729"/>
    </source>
</evidence>